<dbReference type="EMBL" id="JAJSOW010000106">
    <property type="protein sequence ID" value="KAI9160871.1"/>
    <property type="molecule type" value="Genomic_DNA"/>
</dbReference>
<dbReference type="InterPro" id="IPR011990">
    <property type="entry name" value="TPR-like_helical_dom_sf"/>
</dbReference>
<dbReference type="Gene3D" id="1.25.40.10">
    <property type="entry name" value="Tetratricopeptide repeat domain"/>
    <property type="match status" value="2"/>
</dbReference>
<evidence type="ECO:0000313" key="6">
    <source>
        <dbReference type="EMBL" id="KAI9160871.1"/>
    </source>
</evidence>
<reference evidence="6" key="1">
    <citation type="journal article" date="2022" name="Plant J.">
        <title>Strategies of tolerance reflected in two North American maple genomes.</title>
        <authorList>
            <person name="McEvoy S.L."/>
            <person name="Sezen U.U."/>
            <person name="Trouern-Trend A."/>
            <person name="McMahon S.M."/>
            <person name="Schaberg P.G."/>
            <person name="Yang J."/>
            <person name="Wegrzyn J.L."/>
            <person name="Swenson N.G."/>
        </authorList>
    </citation>
    <scope>NUCLEOTIDE SEQUENCE</scope>
    <source>
        <strain evidence="6">91603</strain>
    </source>
</reference>
<feature type="repeat" description="PPR" evidence="3">
    <location>
        <begin position="272"/>
        <end position="306"/>
    </location>
</feature>
<feature type="domain" description="PROP1-like PPR" evidence="5">
    <location>
        <begin position="68"/>
        <end position="228"/>
    </location>
</feature>
<feature type="compositionally biased region" description="Basic residues" evidence="4">
    <location>
        <begin position="523"/>
        <end position="532"/>
    </location>
</feature>
<organism evidence="6 7">
    <name type="scientific">Acer negundo</name>
    <name type="common">Box elder</name>
    <dbReference type="NCBI Taxonomy" id="4023"/>
    <lineage>
        <taxon>Eukaryota</taxon>
        <taxon>Viridiplantae</taxon>
        <taxon>Streptophyta</taxon>
        <taxon>Embryophyta</taxon>
        <taxon>Tracheophyta</taxon>
        <taxon>Spermatophyta</taxon>
        <taxon>Magnoliopsida</taxon>
        <taxon>eudicotyledons</taxon>
        <taxon>Gunneridae</taxon>
        <taxon>Pentapetalae</taxon>
        <taxon>rosids</taxon>
        <taxon>malvids</taxon>
        <taxon>Sapindales</taxon>
        <taxon>Sapindaceae</taxon>
        <taxon>Hippocastanoideae</taxon>
        <taxon>Acereae</taxon>
        <taxon>Acer</taxon>
    </lineage>
</organism>
<dbReference type="FunFam" id="1.25.40.10:FF:000744">
    <property type="entry name" value="Pentatricopeptide repeat-containing protein, mitochondrial"/>
    <property type="match status" value="1"/>
</dbReference>
<keyword evidence="2" id="KW-0677">Repeat</keyword>
<evidence type="ECO:0000256" key="2">
    <source>
        <dbReference type="ARBA" id="ARBA00022737"/>
    </source>
</evidence>
<keyword evidence="7" id="KW-1185">Reference proteome</keyword>
<evidence type="ECO:0000256" key="3">
    <source>
        <dbReference type="PROSITE-ProRule" id="PRU00708"/>
    </source>
</evidence>
<dbReference type="NCBIfam" id="TIGR00756">
    <property type="entry name" value="PPR"/>
    <property type="match status" value="3"/>
</dbReference>
<name>A0AAD5NIY3_ACENE</name>
<dbReference type="PANTHER" id="PTHR45717:SF15">
    <property type="entry name" value="AGL218WP"/>
    <property type="match status" value="1"/>
</dbReference>
<comment type="caution">
    <text evidence="6">The sequence shown here is derived from an EMBL/GenBank/DDBJ whole genome shotgun (WGS) entry which is preliminary data.</text>
</comment>
<evidence type="ECO:0000313" key="7">
    <source>
        <dbReference type="Proteomes" id="UP001064489"/>
    </source>
</evidence>
<accession>A0AAD5NIY3</accession>
<dbReference type="GO" id="GO:0005739">
    <property type="term" value="C:mitochondrion"/>
    <property type="evidence" value="ECO:0007669"/>
    <property type="project" value="TreeGrafter"/>
</dbReference>
<feature type="region of interest" description="Disordered" evidence="4">
    <location>
        <begin position="523"/>
        <end position="552"/>
    </location>
</feature>
<feature type="repeat" description="PPR" evidence="3">
    <location>
        <begin position="135"/>
        <end position="169"/>
    </location>
</feature>
<comment type="similarity">
    <text evidence="1">Belongs to the PPR family. P subfamily.</text>
</comment>
<dbReference type="Pfam" id="PF17177">
    <property type="entry name" value="PPR_long"/>
    <property type="match status" value="2"/>
</dbReference>
<evidence type="ECO:0000256" key="1">
    <source>
        <dbReference type="ARBA" id="ARBA00007626"/>
    </source>
</evidence>
<sequence>MLSMSSTKRLWRNQSAKSDLSEWLEASKQLDFEERDYASRLDLISKVRGLHKAEKYIQNIPKSFQGEVIYRTLLANCVMAVNVKKAEEVFNKMKDQKFPVTSFACNQLLLLYKRVDKKKIVDILELMEKENVKPSLFTYKILIDTKGQSNDITGMEEVVKEMKAAGIEPDISTQAITARHYVYGGLKEKAEAVLKEMEGGNLKEHRWACRDLLPLYAELGQADEVRRVWKFCESSPRLEEFLAAIEAWGKLKDVEEAEAIFERMSSTWKKLTSKHYSALLRVYANNKMVAKGKDLVKRMADSGIRIGPLTWDLLVRLHVEAGEVEKAESILQKATQQSQMKPMFTSYFVIMEQYAKRGDIHNSEKMFHKMRQAGYVGRLRQFQCLVQAYINAKEDSGVRIARLRKISLAPSGCQHHHIYAQSLSLNLMNILMISGFQLMPDLGRCFFLRTLLFVANRNKFYDEANKNYWKAIAEILPNELPTIEKRKGKKDQEKKTSIVVIQCPKPGKLTDLSRMRHVLLKLKHNAPKHRKPAPAAPATSKDAKTSDVATPS</sequence>
<protein>
    <recommendedName>
        <fullName evidence="5">PROP1-like PPR domain-containing protein</fullName>
    </recommendedName>
</protein>
<proteinExistence type="inferred from homology"/>
<feature type="domain" description="PROP1-like PPR" evidence="5">
    <location>
        <begin position="240"/>
        <end position="371"/>
    </location>
</feature>
<dbReference type="InterPro" id="IPR002885">
    <property type="entry name" value="PPR_rpt"/>
</dbReference>
<reference evidence="6" key="2">
    <citation type="submission" date="2023-02" db="EMBL/GenBank/DDBJ databases">
        <authorList>
            <person name="Swenson N.G."/>
            <person name="Wegrzyn J.L."/>
            <person name="Mcevoy S.L."/>
        </authorList>
    </citation>
    <scope>NUCLEOTIDE SEQUENCE</scope>
    <source>
        <strain evidence="6">91603</strain>
        <tissue evidence="6">Leaf</tissue>
    </source>
</reference>
<dbReference type="PROSITE" id="PS51375">
    <property type="entry name" value="PPR"/>
    <property type="match status" value="2"/>
</dbReference>
<dbReference type="Proteomes" id="UP001064489">
    <property type="component" value="Chromosome 2"/>
</dbReference>
<dbReference type="GO" id="GO:0003729">
    <property type="term" value="F:mRNA binding"/>
    <property type="evidence" value="ECO:0007669"/>
    <property type="project" value="UniProtKB-ARBA"/>
</dbReference>
<dbReference type="AlphaFoldDB" id="A0AAD5NIY3"/>
<dbReference type="InterPro" id="IPR033443">
    <property type="entry name" value="PROP1-like_PPR_dom"/>
</dbReference>
<evidence type="ECO:0000256" key="4">
    <source>
        <dbReference type="SAM" id="MobiDB-lite"/>
    </source>
</evidence>
<gene>
    <name evidence="6" type="ORF">LWI28_012288</name>
</gene>
<dbReference type="PANTHER" id="PTHR45717">
    <property type="entry name" value="OS12G0527900 PROTEIN"/>
    <property type="match status" value="1"/>
</dbReference>
<evidence type="ECO:0000259" key="5">
    <source>
        <dbReference type="Pfam" id="PF17177"/>
    </source>
</evidence>